<accession>A0ABV9GN67</accession>
<dbReference type="Proteomes" id="UP001596022">
    <property type="component" value="Unassembled WGS sequence"/>
</dbReference>
<gene>
    <name evidence="2" type="ORF">ACFO4N_06405</name>
</gene>
<dbReference type="PANTHER" id="PTHR43415">
    <property type="entry name" value="SPERMIDINE N(1)-ACETYLTRANSFERASE"/>
    <property type="match status" value="1"/>
</dbReference>
<feature type="domain" description="N-acetyltransferase" evidence="1">
    <location>
        <begin position="7"/>
        <end position="171"/>
    </location>
</feature>
<dbReference type="RefSeq" id="WP_376845354.1">
    <property type="nucleotide sequence ID" value="NZ_JBHSFW010000001.1"/>
</dbReference>
<sequence>MFQSENIRLRKLSVKDAELVNAWENDPDIARTASIKIELYALEETERHIKNKLESHTSKAFIIEEKKTGKPIGTINLAFISTANRNAMLGISIGEKDSQGKGYGREAILLLLDYAFMELNLHRVYLGVFSFNERAKKLYERIGFQYEGTFREALYRNGGWHDNINMSMLKQEYINKYGK</sequence>
<protein>
    <submittedName>
        <fullName evidence="2">GNAT family N-acetyltransferase</fullName>
        <ecNumber evidence="2">2.3.-.-</ecNumber>
    </submittedName>
</protein>
<evidence type="ECO:0000313" key="2">
    <source>
        <dbReference type="EMBL" id="MFC4618361.1"/>
    </source>
</evidence>
<proteinExistence type="predicted"/>
<dbReference type="SUPFAM" id="SSF55729">
    <property type="entry name" value="Acyl-CoA N-acyltransferases (Nat)"/>
    <property type="match status" value="1"/>
</dbReference>
<dbReference type="InterPro" id="IPR000182">
    <property type="entry name" value="GNAT_dom"/>
</dbReference>
<keyword evidence="2" id="KW-0808">Transferase</keyword>
<name>A0ABV9GN67_9BACL</name>
<keyword evidence="2" id="KW-0012">Acyltransferase</keyword>
<evidence type="ECO:0000313" key="3">
    <source>
        <dbReference type="Proteomes" id="UP001596022"/>
    </source>
</evidence>
<dbReference type="Gene3D" id="3.40.630.30">
    <property type="match status" value="1"/>
</dbReference>
<dbReference type="EMBL" id="JBHSFW010000001">
    <property type="protein sequence ID" value="MFC4618361.1"/>
    <property type="molecule type" value="Genomic_DNA"/>
</dbReference>
<dbReference type="InterPro" id="IPR016181">
    <property type="entry name" value="Acyl_CoA_acyltransferase"/>
</dbReference>
<dbReference type="CDD" id="cd04301">
    <property type="entry name" value="NAT_SF"/>
    <property type="match status" value="1"/>
</dbReference>
<reference evidence="3" key="1">
    <citation type="journal article" date="2019" name="Int. J. Syst. Evol. Microbiol.">
        <title>The Global Catalogue of Microorganisms (GCM) 10K type strain sequencing project: providing services to taxonomists for standard genome sequencing and annotation.</title>
        <authorList>
            <consortium name="The Broad Institute Genomics Platform"/>
            <consortium name="The Broad Institute Genome Sequencing Center for Infectious Disease"/>
            <person name="Wu L."/>
            <person name="Ma J."/>
        </authorList>
    </citation>
    <scope>NUCLEOTIDE SEQUENCE [LARGE SCALE GENOMIC DNA]</scope>
    <source>
        <strain evidence="3">CGMCC 1.16306</strain>
    </source>
</reference>
<keyword evidence="3" id="KW-1185">Reference proteome</keyword>
<dbReference type="GO" id="GO:0016746">
    <property type="term" value="F:acyltransferase activity"/>
    <property type="evidence" value="ECO:0007669"/>
    <property type="project" value="UniProtKB-KW"/>
</dbReference>
<dbReference type="PANTHER" id="PTHR43415:SF3">
    <property type="entry name" value="GNAT-FAMILY ACETYLTRANSFERASE"/>
    <property type="match status" value="1"/>
</dbReference>
<organism evidence="2 3">
    <name type="scientific">Camelliibacillus cellulosilyticus</name>
    <dbReference type="NCBI Taxonomy" id="2174486"/>
    <lineage>
        <taxon>Bacteria</taxon>
        <taxon>Bacillati</taxon>
        <taxon>Bacillota</taxon>
        <taxon>Bacilli</taxon>
        <taxon>Bacillales</taxon>
        <taxon>Sporolactobacillaceae</taxon>
        <taxon>Camelliibacillus</taxon>
    </lineage>
</organism>
<dbReference type="PROSITE" id="PS51186">
    <property type="entry name" value="GNAT"/>
    <property type="match status" value="1"/>
</dbReference>
<dbReference type="Pfam" id="PF13302">
    <property type="entry name" value="Acetyltransf_3"/>
    <property type="match status" value="1"/>
</dbReference>
<evidence type="ECO:0000259" key="1">
    <source>
        <dbReference type="PROSITE" id="PS51186"/>
    </source>
</evidence>
<dbReference type="EC" id="2.3.-.-" evidence="2"/>
<comment type="caution">
    <text evidence="2">The sequence shown here is derived from an EMBL/GenBank/DDBJ whole genome shotgun (WGS) entry which is preliminary data.</text>
</comment>